<feature type="compositionally biased region" description="Polar residues" evidence="10">
    <location>
        <begin position="824"/>
        <end position="837"/>
    </location>
</feature>
<organism evidence="16 17">
    <name type="scientific">Novibacillus thermophilus</name>
    <dbReference type="NCBI Taxonomy" id="1471761"/>
    <lineage>
        <taxon>Bacteria</taxon>
        <taxon>Bacillati</taxon>
        <taxon>Bacillota</taxon>
        <taxon>Bacilli</taxon>
        <taxon>Bacillales</taxon>
        <taxon>Thermoactinomycetaceae</taxon>
        <taxon>Novibacillus</taxon>
    </lineage>
</organism>
<reference evidence="16 17" key="1">
    <citation type="journal article" date="2015" name="Int. J. Syst. Evol. Microbiol.">
        <title>Novibacillus thermophilus gen. nov., sp. nov., a Gram-staining-negative and moderately thermophilic member of the family Thermoactinomycetaceae.</title>
        <authorList>
            <person name="Yang G."/>
            <person name="Chen J."/>
            <person name="Zhou S."/>
        </authorList>
    </citation>
    <scope>NUCLEOTIDE SEQUENCE [LARGE SCALE GENOMIC DNA]</scope>
    <source>
        <strain evidence="16 17">SG-1</strain>
    </source>
</reference>
<evidence type="ECO:0000259" key="12">
    <source>
        <dbReference type="Pfam" id="PF00082"/>
    </source>
</evidence>
<evidence type="ECO:0000256" key="2">
    <source>
        <dbReference type="ARBA" id="ARBA00022525"/>
    </source>
</evidence>
<feature type="chain" id="PRO_5039694255" description="Peptidase S8/S53 domain-containing protein" evidence="11">
    <location>
        <begin position="32"/>
        <end position="837"/>
    </location>
</feature>
<evidence type="ECO:0000256" key="4">
    <source>
        <dbReference type="ARBA" id="ARBA00022729"/>
    </source>
</evidence>
<dbReference type="Pfam" id="PF00082">
    <property type="entry name" value="Peptidase_S8"/>
    <property type="match status" value="1"/>
</dbReference>
<dbReference type="InterPro" id="IPR010435">
    <property type="entry name" value="C5a/SBT2-like_Fn3"/>
</dbReference>
<dbReference type="GO" id="GO:0004252">
    <property type="term" value="F:serine-type endopeptidase activity"/>
    <property type="evidence" value="ECO:0007669"/>
    <property type="project" value="UniProtKB-UniRule"/>
</dbReference>
<feature type="active site" description="Charge relay system" evidence="7 8">
    <location>
        <position position="228"/>
    </location>
</feature>
<feature type="active site" description="Charge relay system" evidence="7 8">
    <location>
        <position position="547"/>
    </location>
</feature>
<dbReference type="PROSITE" id="PS00138">
    <property type="entry name" value="SUBTILASE_SER"/>
    <property type="match status" value="1"/>
</dbReference>
<feature type="domain" description="Peptidase S8/S53" evidence="12">
    <location>
        <begin position="181"/>
        <end position="585"/>
    </location>
</feature>
<dbReference type="PROSITE" id="PS00136">
    <property type="entry name" value="SUBTILASE_ASP"/>
    <property type="match status" value="1"/>
</dbReference>
<evidence type="ECO:0008006" key="18">
    <source>
        <dbReference type="Google" id="ProtNLM"/>
    </source>
</evidence>
<dbReference type="OrthoDB" id="9798386at2"/>
<dbReference type="Proteomes" id="UP000188603">
    <property type="component" value="Chromosome"/>
</dbReference>
<feature type="region of interest" description="Disordered" evidence="10">
    <location>
        <begin position="807"/>
        <end position="837"/>
    </location>
</feature>
<dbReference type="RefSeq" id="WP_077720352.1">
    <property type="nucleotide sequence ID" value="NZ_CP019699.1"/>
</dbReference>
<protein>
    <recommendedName>
        <fullName evidence="18">Peptidase S8/S53 domain-containing protein</fullName>
    </recommendedName>
</protein>
<evidence type="ECO:0000256" key="8">
    <source>
        <dbReference type="PROSITE-ProRule" id="PRU01240"/>
    </source>
</evidence>
<evidence type="ECO:0000256" key="11">
    <source>
        <dbReference type="SAM" id="SignalP"/>
    </source>
</evidence>
<dbReference type="CDD" id="cd07474">
    <property type="entry name" value="Peptidases_S8_subtilisin_Vpr-like"/>
    <property type="match status" value="1"/>
</dbReference>
<dbReference type="InterPro" id="IPR015500">
    <property type="entry name" value="Peptidase_S8_subtilisin-rel"/>
</dbReference>
<dbReference type="InterPro" id="IPR023828">
    <property type="entry name" value="Peptidase_S8_Ser-AS"/>
</dbReference>
<dbReference type="Pfam" id="PF06280">
    <property type="entry name" value="fn3_5"/>
    <property type="match status" value="1"/>
</dbReference>
<dbReference type="InterPro" id="IPR034213">
    <property type="entry name" value="S8_Vpr-like"/>
</dbReference>
<feature type="domain" description="Inhibitor I9" evidence="14">
    <location>
        <begin position="78"/>
        <end position="148"/>
    </location>
</feature>
<dbReference type="SUPFAM" id="SSF52025">
    <property type="entry name" value="PA domain"/>
    <property type="match status" value="1"/>
</dbReference>
<evidence type="ECO:0000256" key="3">
    <source>
        <dbReference type="ARBA" id="ARBA00022670"/>
    </source>
</evidence>
<dbReference type="PANTHER" id="PTHR43399">
    <property type="entry name" value="SUBTILISIN-RELATED"/>
    <property type="match status" value="1"/>
</dbReference>
<proteinExistence type="inferred from homology"/>
<dbReference type="InterPro" id="IPR051048">
    <property type="entry name" value="Peptidase_S8/S53_subtilisin"/>
</dbReference>
<dbReference type="Pfam" id="PF05922">
    <property type="entry name" value="Inhibitor_I9"/>
    <property type="match status" value="1"/>
</dbReference>
<evidence type="ECO:0000259" key="14">
    <source>
        <dbReference type="Pfam" id="PF05922"/>
    </source>
</evidence>
<evidence type="ECO:0000259" key="15">
    <source>
        <dbReference type="Pfam" id="PF06280"/>
    </source>
</evidence>
<dbReference type="Gene3D" id="3.40.50.200">
    <property type="entry name" value="Peptidase S8/S53 domain"/>
    <property type="match status" value="1"/>
</dbReference>
<dbReference type="PROSITE" id="PS51892">
    <property type="entry name" value="SUBTILASE"/>
    <property type="match status" value="1"/>
</dbReference>
<dbReference type="KEGG" id="ntr:B0W44_12700"/>
<comment type="similarity">
    <text evidence="1 8 9">Belongs to the peptidase S8 family.</text>
</comment>
<evidence type="ECO:0000313" key="16">
    <source>
        <dbReference type="EMBL" id="AQS56493.1"/>
    </source>
</evidence>
<evidence type="ECO:0000313" key="17">
    <source>
        <dbReference type="Proteomes" id="UP000188603"/>
    </source>
</evidence>
<dbReference type="Pfam" id="PF02225">
    <property type="entry name" value="PA"/>
    <property type="match status" value="1"/>
</dbReference>
<dbReference type="AlphaFoldDB" id="A0A1U9K925"/>
<dbReference type="GO" id="GO:0006508">
    <property type="term" value="P:proteolysis"/>
    <property type="evidence" value="ECO:0007669"/>
    <property type="project" value="UniProtKB-KW"/>
</dbReference>
<keyword evidence="4 11" id="KW-0732">Signal</keyword>
<name>A0A1U9K925_9BACL</name>
<dbReference type="Gene3D" id="3.50.30.30">
    <property type="match status" value="1"/>
</dbReference>
<feature type="domain" description="C5a peptidase/Subtilisin-like protease SBT2-like Fn3-like" evidence="15">
    <location>
        <begin position="643"/>
        <end position="746"/>
    </location>
</feature>
<dbReference type="InterPro" id="IPR010259">
    <property type="entry name" value="S8pro/Inhibitor_I9"/>
</dbReference>
<dbReference type="InterPro" id="IPR036852">
    <property type="entry name" value="Peptidase_S8/S53_dom_sf"/>
</dbReference>
<gene>
    <name evidence="16" type="ORF">B0W44_12700</name>
</gene>
<dbReference type="PANTHER" id="PTHR43399:SF4">
    <property type="entry name" value="CELL WALL-ASSOCIATED PROTEASE"/>
    <property type="match status" value="1"/>
</dbReference>
<dbReference type="PROSITE" id="PS00137">
    <property type="entry name" value="SUBTILASE_HIS"/>
    <property type="match status" value="1"/>
</dbReference>
<evidence type="ECO:0000256" key="10">
    <source>
        <dbReference type="SAM" id="MobiDB-lite"/>
    </source>
</evidence>
<evidence type="ECO:0000256" key="5">
    <source>
        <dbReference type="ARBA" id="ARBA00022801"/>
    </source>
</evidence>
<evidence type="ECO:0000256" key="9">
    <source>
        <dbReference type="RuleBase" id="RU003355"/>
    </source>
</evidence>
<evidence type="ECO:0000256" key="1">
    <source>
        <dbReference type="ARBA" id="ARBA00011073"/>
    </source>
</evidence>
<dbReference type="GO" id="GO:0016020">
    <property type="term" value="C:membrane"/>
    <property type="evidence" value="ECO:0007669"/>
    <property type="project" value="InterPro"/>
</dbReference>
<feature type="domain" description="PA" evidence="13">
    <location>
        <begin position="395"/>
        <end position="468"/>
    </location>
</feature>
<evidence type="ECO:0000259" key="13">
    <source>
        <dbReference type="Pfam" id="PF02225"/>
    </source>
</evidence>
<evidence type="ECO:0000256" key="7">
    <source>
        <dbReference type="PIRSR" id="PIRSR615500-1"/>
    </source>
</evidence>
<dbReference type="InterPro" id="IPR003137">
    <property type="entry name" value="PA_domain"/>
</dbReference>
<feature type="active site" description="Charge relay system" evidence="7 8">
    <location>
        <position position="190"/>
    </location>
</feature>
<dbReference type="STRING" id="1471761.B0W44_12700"/>
<dbReference type="EMBL" id="CP019699">
    <property type="protein sequence ID" value="AQS56493.1"/>
    <property type="molecule type" value="Genomic_DNA"/>
</dbReference>
<keyword evidence="17" id="KW-1185">Reference proteome</keyword>
<dbReference type="SUPFAM" id="SSF52743">
    <property type="entry name" value="Subtilisin-like"/>
    <property type="match status" value="1"/>
</dbReference>
<dbReference type="InterPro" id="IPR000209">
    <property type="entry name" value="Peptidase_S8/S53_dom"/>
</dbReference>
<dbReference type="InterPro" id="IPR022398">
    <property type="entry name" value="Peptidase_S8_His-AS"/>
</dbReference>
<keyword evidence="6 8" id="KW-0720">Serine protease</keyword>
<dbReference type="InterPro" id="IPR046450">
    <property type="entry name" value="PA_dom_sf"/>
</dbReference>
<dbReference type="InterPro" id="IPR023827">
    <property type="entry name" value="Peptidase_S8_Asp-AS"/>
</dbReference>
<dbReference type="PRINTS" id="PR00723">
    <property type="entry name" value="SUBTILISIN"/>
</dbReference>
<accession>A0A1U9K925</accession>
<keyword evidence="2" id="KW-0964">Secreted</keyword>
<dbReference type="Gene3D" id="2.60.40.1710">
    <property type="entry name" value="Subtilisin-like superfamily"/>
    <property type="match status" value="1"/>
</dbReference>
<keyword evidence="3 8" id="KW-0645">Protease</keyword>
<evidence type="ECO:0000256" key="6">
    <source>
        <dbReference type="ARBA" id="ARBA00022825"/>
    </source>
</evidence>
<feature type="compositionally biased region" description="Basic and acidic residues" evidence="10">
    <location>
        <begin position="810"/>
        <end position="822"/>
    </location>
</feature>
<sequence>MHIKKQRKKLISTALALILLIPLIPINAATAKDDEVNVNLRSLSQPEIDPSINTKSDKTIKVIVEFTTDPVVVQRLFRQKRFDKAEDSVQQALKKFRKGLTEINVSANITTTYKTVFSGAAVEMRANDVPKLKKVAGVRAVHANNRVEAIPVTKSKVITPYTEESTAFIGADEYWKRGFEGKGIKIGVIDTGIDYHHPDLKKAYKGGYDFVDNDDDPYEGNETVNTTHGTHVSGIIAGRGKPEKGGVRGVAPKSDLYVYRVLGPEGGWDEWVIAGIERAVEDGVDVVNLSLGNHINDADAPTSRAVNNAMLAGVITVVANGNTGMSGLKSVGAPATAALGISVGASTPPIHSYRFTGQASATGTKEYSLLWMMQEKPQNLKSLFKGKEIVYLGLGRPEDFDGVNVKNKLVLVKRGVTHFEEVNARAAEAGAAGVVIFNSDGYNEHINRPAPLPDGIPTFDMRGDDGRELAAALAERSNKKPRTFKLTDELTETYPGDELADFSSRGPVITNMEIKPDVVAPGVHIRSTVPSFGGNDKKAYAYYDGTSMAAPHIAGMAALIKQARPEFDPFDVKTALMNTALQIAPKEQGAYRVLDIGAGRVQGLEILRTPALAQVPHTAEYTKDSLDDDKHQSVEHLTGAIHFGEIRELDGKGQQVLLKNVSDQDVTYRVSYDIHHFLPRSGSPGNSDVNSIHMTFDQKEVTVPAGGSESLTAHLRVNRAVDEGFYEGYVRLTPVDGTHPGIHIPYIAYNNAQLVEGIREISADPRSLSLNGDGINETTTIQYELTEDMTDAILYLQDVARVSWPGSSKQWKETSSKKERNTRSRGTAVTLNVKQEK</sequence>
<keyword evidence="5 8" id="KW-0378">Hydrolase</keyword>
<feature type="signal peptide" evidence="11">
    <location>
        <begin position="1"/>
        <end position="31"/>
    </location>
</feature>